<organism evidence="2 3">
    <name type="scientific">Cytobacillus kochii</name>
    <dbReference type="NCBI Taxonomy" id="859143"/>
    <lineage>
        <taxon>Bacteria</taxon>
        <taxon>Bacillati</taxon>
        <taxon>Bacillota</taxon>
        <taxon>Bacilli</taxon>
        <taxon>Bacillales</taxon>
        <taxon>Bacillaceae</taxon>
        <taxon>Cytobacillus</taxon>
    </lineage>
</organism>
<sequence>MLKIFSTQLFGLFKKWQDSHEESIEDAARILAQASVGEGHIYIYGKQEMQAVGIEATEGVDALANAKVWDSSASFDDISASDRFLIITRESDDKEALLLAQHLSNQFIPFATISALPSDNTEQLASYSDVHFDLQLKQGLVPNESGKRVGYPSAIGALFIYHGIKFTLDEILADY</sequence>
<gene>
    <name evidence="2" type="ORF">CKF48_12135</name>
</gene>
<dbReference type="OrthoDB" id="2737584at2"/>
<dbReference type="AlphaFoldDB" id="A0A248TP70"/>
<accession>A0A248TP70</accession>
<evidence type="ECO:0000259" key="1">
    <source>
        <dbReference type="Pfam" id="PF10740"/>
    </source>
</evidence>
<name>A0A248TP70_9BACI</name>
<dbReference type="Proteomes" id="UP000215137">
    <property type="component" value="Chromosome"/>
</dbReference>
<dbReference type="InterPro" id="IPR019676">
    <property type="entry name" value="DUF2529"/>
</dbReference>
<dbReference type="Pfam" id="PF10740">
    <property type="entry name" value="DUF2529"/>
    <property type="match status" value="1"/>
</dbReference>
<evidence type="ECO:0000313" key="3">
    <source>
        <dbReference type="Proteomes" id="UP000215137"/>
    </source>
</evidence>
<reference evidence="2 3" key="1">
    <citation type="submission" date="2017-08" db="EMBL/GenBank/DDBJ databases">
        <title>Complete Genome Sequence of Bacillus kochii Oregon-R-modENCODE STRAIN BDGP4, isolated from Drosophila melanogaster gut.</title>
        <authorList>
            <person name="Wan K.H."/>
            <person name="Yu C."/>
            <person name="Park S."/>
            <person name="Hammonds A.S."/>
            <person name="Booth B.W."/>
            <person name="Celniker S.E."/>
        </authorList>
    </citation>
    <scope>NUCLEOTIDE SEQUENCE [LARGE SCALE GENOMIC DNA]</scope>
    <source>
        <strain evidence="2 3">BDGP4</strain>
    </source>
</reference>
<proteinExistence type="predicted"/>
<keyword evidence="3" id="KW-1185">Reference proteome</keyword>
<feature type="domain" description="DUF2529" evidence="1">
    <location>
        <begin position="1"/>
        <end position="172"/>
    </location>
</feature>
<evidence type="ECO:0000313" key="2">
    <source>
        <dbReference type="EMBL" id="ASV70024.1"/>
    </source>
</evidence>
<dbReference type="EMBL" id="CP022983">
    <property type="protein sequence ID" value="ASV70024.1"/>
    <property type="molecule type" value="Genomic_DNA"/>
</dbReference>
<dbReference type="Gene3D" id="3.40.50.10490">
    <property type="entry name" value="Glucose-6-phosphate isomerase like protein, domain 1"/>
    <property type="match status" value="1"/>
</dbReference>
<dbReference type="KEGG" id="bko:CKF48_12135"/>
<protein>
    <recommendedName>
        <fullName evidence="1">DUF2529 domain-containing protein</fullName>
    </recommendedName>
</protein>